<evidence type="ECO:0000313" key="2">
    <source>
        <dbReference type="Proteomes" id="UP000561011"/>
    </source>
</evidence>
<keyword evidence="2" id="KW-1185">Reference proteome</keyword>
<protein>
    <submittedName>
        <fullName evidence="1">Uncharacterized protein</fullName>
    </submittedName>
</protein>
<evidence type="ECO:0000313" key="1">
    <source>
        <dbReference type="EMBL" id="NYS94259.1"/>
    </source>
</evidence>
<gene>
    <name evidence="1" type="ORF">HZZ10_12110</name>
</gene>
<dbReference type="Proteomes" id="UP000561011">
    <property type="component" value="Unassembled WGS sequence"/>
</dbReference>
<organism evidence="1 2">
    <name type="scientific">Sanguibacter inulinus</name>
    <dbReference type="NCBI Taxonomy" id="60922"/>
    <lineage>
        <taxon>Bacteria</taxon>
        <taxon>Bacillati</taxon>
        <taxon>Actinomycetota</taxon>
        <taxon>Actinomycetes</taxon>
        <taxon>Micrococcales</taxon>
        <taxon>Sanguibacteraceae</taxon>
        <taxon>Sanguibacter</taxon>
    </lineage>
</organism>
<dbReference type="AlphaFoldDB" id="A0A853EUM7"/>
<accession>A0A853EUM7</accession>
<proteinExistence type="predicted"/>
<dbReference type="RefSeq" id="WP_179913706.1">
    <property type="nucleotide sequence ID" value="NZ_JACBYE010000029.1"/>
</dbReference>
<dbReference type="EMBL" id="JACBYE010000029">
    <property type="protein sequence ID" value="NYS94259.1"/>
    <property type="molecule type" value="Genomic_DNA"/>
</dbReference>
<name>A0A853EUM7_9MICO</name>
<reference evidence="1 2" key="1">
    <citation type="submission" date="2020-07" db="EMBL/GenBank/DDBJ databases">
        <title>MOT database genomes.</title>
        <authorList>
            <person name="Joseph S."/>
            <person name="Aduse-Opoku J."/>
            <person name="Hashim A."/>
            <person name="Wade W."/>
            <person name="Curtis M."/>
        </authorList>
    </citation>
    <scope>NUCLEOTIDE SEQUENCE [LARGE SCALE GENOMIC DNA]</scope>
    <source>
        <strain evidence="1 2">DSM 100099</strain>
    </source>
</reference>
<sequence length="178" mass="19238">MLSACSPAPIEGEDVSYSPPAWMADVVAQDEEYMSAMTTCLEDRGQTVMAHGGKVGIETLSDEDGQILPGVSELADEAWGECSALVPEQAYISDDRDLEYDRMFDTVECLAHEGYPLAAPPSREAWVSGSVEYSPYAELTETGDGGSWAVETDEVLRLLEVCPASSQKLILLDPREPG</sequence>
<comment type="caution">
    <text evidence="1">The sequence shown here is derived from an EMBL/GenBank/DDBJ whole genome shotgun (WGS) entry which is preliminary data.</text>
</comment>